<protein>
    <recommendedName>
        <fullName evidence="2">DUF7704 domain-containing protein</fullName>
    </recommendedName>
</protein>
<dbReference type="Pfam" id="PF24803">
    <property type="entry name" value="DUF7704"/>
    <property type="match status" value="1"/>
</dbReference>
<gene>
    <name evidence="3" type="ORF">C8035_v011490</name>
</gene>
<evidence type="ECO:0000259" key="2">
    <source>
        <dbReference type="Pfam" id="PF24803"/>
    </source>
</evidence>
<comment type="caution">
    <text evidence="3">The sequence shown here is derived from an EMBL/GenBank/DDBJ whole genome shotgun (WGS) entry which is preliminary data.</text>
</comment>
<keyword evidence="1" id="KW-0812">Transmembrane</keyword>
<dbReference type="PANTHER" id="PTHR37019:SF1">
    <property type="entry name" value="EXPERA DOMAIN-CONTAINING PROTEIN"/>
    <property type="match status" value="1"/>
</dbReference>
<sequence>MTAQSQAQQRLPASAAVPLLYQLVFMTIEPIFALLGAVMNLHTPHQYFAGVTRNAQPFTPNTAFVFTQLGGAWMYIAFVEGVVLRLCDDLKLWRLVCAGMLLSDAAYVHGTAQAVGGWDVWLTYSGWTVEDHVIFWSTLPMVLVRILIVLGIGVKTSPGGKGKKAE</sequence>
<proteinExistence type="predicted"/>
<feature type="domain" description="DUF7704" evidence="2">
    <location>
        <begin position="15"/>
        <end position="152"/>
    </location>
</feature>
<dbReference type="EMBL" id="QAPG01000069">
    <property type="protein sequence ID" value="TDZ33222.1"/>
    <property type="molecule type" value="Genomic_DNA"/>
</dbReference>
<dbReference type="AlphaFoldDB" id="A0A4R8Q4G7"/>
<organism evidence="3 4">
    <name type="scientific">Colletotrichum spinosum</name>
    <dbReference type="NCBI Taxonomy" id="1347390"/>
    <lineage>
        <taxon>Eukaryota</taxon>
        <taxon>Fungi</taxon>
        <taxon>Dikarya</taxon>
        <taxon>Ascomycota</taxon>
        <taxon>Pezizomycotina</taxon>
        <taxon>Sordariomycetes</taxon>
        <taxon>Hypocreomycetidae</taxon>
        <taxon>Glomerellales</taxon>
        <taxon>Glomerellaceae</taxon>
        <taxon>Colletotrichum</taxon>
        <taxon>Colletotrichum orbiculare species complex</taxon>
    </lineage>
</organism>
<feature type="transmembrane region" description="Helical" evidence="1">
    <location>
        <begin position="62"/>
        <end position="83"/>
    </location>
</feature>
<keyword evidence="4" id="KW-1185">Reference proteome</keyword>
<evidence type="ECO:0000313" key="3">
    <source>
        <dbReference type="EMBL" id="TDZ33222.1"/>
    </source>
</evidence>
<dbReference type="Proteomes" id="UP000295083">
    <property type="component" value="Unassembled WGS sequence"/>
</dbReference>
<name>A0A4R8Q4G7_9PEZI</name>
<evidence type="ECO:0000313" key="4">
    <source>
        <dbReference type="Proteomes" id="UP000295083"/>
    </source>
</evidence>
<dbReference type="PANTHER" id="PTHR37019">
    <property type="entry name" value="CHROMOSOME 1, WHOLE GENOME SHOTGUN SEQUENCE"/>
    <property type="match status" value="1"/>
</dbReference>
<evidence type="ECO:0000256" key="1">
    <source>
        <dbReference type="SAM" id="Phobius"/>
    </source>
</evidence>
<keyword evidence="1" id="KW-0472">Membrane</keyword>
<feature type="transmembrane region" description="Helical" evidence="1">
    <location>
        <begin position="95"/>
        <end position="114"/>
    </location>
</feature>
<feature type="transmembrane region" description="Helical" evidence="1">
    <location>
        <begin position="20"/>
        <end position="42"/>
    </location>
</feature>
<accession>A0A4R8Q4G7</accession>
<keyword evidence="1" id="KW-1133">Transmembrane helix</keyword>
<feature type="transmembrane region" description="Helical" evidence="1">
    <location>
        <begin position="134"/>
        <end position="154"/>
    </location>
</feature>
<dbReference type="InterPro" id="IPR056121">
    <property type="entry name" value="DUF7704"/>
</dbReference>
<reference evidence="3 4" key="1">
    <citation type="submission" date="2018-11" db="EMBL/GenBank/DDBJ databases">
        <title>Genome sequence and assembly of Colletotrichum spinosum.</title>
        <authorList>
            <person name="Gan P."/>
            <person name="Shirasu K."/>
        </authorList>
    </citation>
    <scope>NUCLEOTIDE SEQUENCE [LARGE SCALE GENOMIC DNA]</scope>
    <source>
        <strain evidence="3 4">CBS 515.97</strain>
    </source>
</reference>